<accession>A0A975FLB1</accession>
<name>A0A975FLB1_9MICO</name>
<reference evidence="3" key="1">
    <citation type="submission" date="2021-03" db="EMBL/GenBank/DDBJ databases">
        <title>Agromyces archimandritus sp. nov., isolated from the cockroach Archimandrita tessellata.</title>
        <authorList>
            <person name="Guzman J."/>
            <person name="Ortuzar M."/>
            <person name="Poehlein A."/>
            <person name="Daniel R."/>
            <person name="Trujillo M."/>
            <person name="Vilcinskas A."/>
        </authorList>
    </citation>
    <scope>NUCLEOTIDE SEQUENCE</scope>
    <source>
        <strain evidence="3">G127AT</strain>
    </source>
</reference>
<evidence type="ECO:0000313" key="3">
    <source>
        <dbReference type="EMBL" id="QTX04195.1"/>
    </source>
</evidence>
<proteinExistence type="inferred from homology"/>
<dbReference type="SUPFAM" id="SSF143011">
    <property type="entry name" value="RelE-like"/>
    <property type="match status" value="1"/>
</dbReference>
<dbReference type="Gene3D" id="3.30.2310.20">
    <property type="entry name" value="RelE-like"/>
    <property type="match status" value="1"/>
</dbReference>
<organism evidence="3 4">
    <name type="scientific">Agromyces archimandritae</name>
    <dbReference type="NCBI Taxonomy" id="2781962"/>
    <lineage>
        <taxon>Bacteria</taxon>
        <taxon>Bacillati</taxon>
        <taxon>Actinomycetota</taxon>
        <taxon>Actinomycetes</taxon>
        <taxon>Micrococcales</taxon>
        <taxon>Microbacteriaceae</taxon>
        <taxon>Agromyces</taxon>
    </lineage>
</organism>
<dbReference type="InterPro" id="IPR007712">
    <property type="entry name" value="RelE/ParE_toxin"/>
</dbReference>
<protein>
    <submittedName>
        <fullName evidence="3">Type II toxin-antitoxin system RelE/ParE family toxin</fullName>
    </submittedName>
</protein>
<evidence type="ECO:0000256" key="2">
    <source>
        <dbReference type="ARBA" id="ARBA00022649"/>
    </source>
</evidence>
<dbReference type="PANTHER" id="PTHR35601">
    <property type="entry name" value="TOXIN RELE"/>
    <property type="match status" value="1"/>
</dbReference>
<dbReference type="Pfam" id="PF05016">
    <property type="entry name" value="ParE_toxin"/>
    <property type="match status" value="1"/>
</dbReference>
<dbReference type="PANTHER" id="PTHR35601:SF1">
    <property type="entry name" value="TOXIN RELE"/>
    <property type="match status" value="1"/>
</dbReference>
<gene>
    <name evidence="3" type="ORF">G127AT_13020</name>
</gene>
<dbReference type="EMBL" id="CP071696">
    <property type="protein sequence ID" value="QTX04195.1"/>
    <property type="molecule type" value="Genomic_DNA"/>
</dbReference>
<keyword evidence="2" id="KW-1277">Toxin-antitoxin system</keyword>
<evidence type="ECO:0000256" key="1">
    <source>
        <dbReference type="ARBA" id="ARBA00006226"/>
    </source>
</evidence>
<keyword evidence="4" id="KW-1185">Reference proteome</keyword>
<dbReference type="Proteomes" id="UP000671914">
    <property type="component" value="Chromosome"/>
</dbReference>
<dbReference type="KEGG" id="aarc:G127AT_13020"/>
<evidence type="ECO:0000313" key="4">
    <source>
        <dbReference type="Proteomes" id="UP000671914"/>
    </source>
</evidence>
<dbReference type="AlphaFoldDB" id="A0A975FLB1"/>
<comment type="similarity">
    <text evidence="1">Belongs to the RelE toxin family.</text>
</comment>
<dbReference type="RefSeq" id="WP_210897549.1">
    <property type="nucleotide sequence ID" value="NZ_CP071696.1"/>
</dbReference>
<dbReference type="InterPro" id="IPR035093">
    <property type="entry name" value="RelE/ParE_toxin_dom_sf"/>
</dbReference>
<dbReference type="NCBIfam" id="TIGR02385">
    <property type="entry name" value="RelE_StbE"/>
    <property type="match status" value="1"/>
</dbReference>
<sequence length="89" mass="9775">MPYAISYAPSAAKAIRKLDKAIARRLIAAIGALAEEPRPAGCIQLKGGDGELRIRVGDYRIVYDIDDGELVIVVLRVGHRREVYRRAAS</sequence>